<evidence type="ECO:0000313" key="1">
    <source>
        <dbReference type="EMBL" id="QHU00135.1"/>
    </source>
</evidence>
<dbReference type="EMBL" id="MN740323">
    <property type="protein sequence ID" value="QHU00135.1"/>
    <property type="molecule type" value="Genomic_DNA"/>
</dbReference>
<protein>
    <submittedName>
        <fullName evidence="1">Uncharacterized protein</fullName>
    </submittedName>
</protein>
<reference evidence="1" key="1">
    <citation type="journal article" date="2020" name="Nature">
        <title>Giant virus diversity and host interactions through global metagenomics.</title>
        <authorList>
            <person name="Schulz F."/>
            <person name="Roux S."/>
            <person name="Paez-Espino D."/>
            <person name="Jungbluth S."/>
            <person name="Walsh D.A."/>
            <person name="Denef V.J."/>
            <person name="McMahon K.D."/>
            <person name="Konstantinidis K.T."/>
            <person name="Eloe-Fadrosh E.A."/>
            <person name="Kyrpides N.C."/>
            <person name="Woyke T."/>
        </authorList>
    </citation>
    <scope>NUCLEOTIDE SEQUENCE</scope>
    <source>
        <strain evidence="1">GVMAG-M-3300025860-12</strain>
    </source>
</reference>
<accession>A0A6C0J386</accession>
<dbReference type="AlphaFoldDB" id="A0A6C0J386"/>
<sequence length="87" mass="10466">MNIQTLSLIHKTLLIRSKKYQYQYYPCSLVSLSKKTPSEEDIKKDYEKITSHFSHPIFINFVPKYEDSVKCFKGSWYTLYLKELYNN</sequence>
<organism evidence="1">
    <name type="scientific">viral metagenome</name>
    <dbReference type="NCBI Taxonomy" id="1070528"/>
    <lineage>
        <taxon>unclassified sequences</taxon>
        <taxon>metagenomes</taxon>
        <taxon>organismal metagenomes</taxon>
    </lineage>
</organism>
<name>A0A6C0J386_9ZZZZ</name>
<proteinExistence type="predicted"/>